<keyword evidence="3" id="KW-1185">Reference proteome</keyword>
<evidence type="ECO:0000256" key="1">
    <source>
        <dbReference type="SAM" id="MobiDB-lite"/>
    </source>
</evidence>
<dbReference type="Proteomes" id="UP000008065">
    <property type="component" value="Unassembled WGS sequence"/>
</dbReference>
<evidence type="ECO:0000313" key="3">
    <source>
        <dbReference type="Proteomes" id="UP000008065"/>
    </source>
</evidence>
<dbReference type="HOGENOM" id="CLU_2513170_0_0_1"/>
<dbReference type="AlphaFoldDB" id="F8MI26"/>
<feature type="non-terminal residue" evidence="2">
    <location>
        <position position="82"/>
    </location>
</feature>
<dbReference type="GeneID" id="20827414"/>
<evidence type="ECO:0000313" key="2">
    <source>
        <dbReference type="EMBL" id="EGO59734.1"/>
    </source>
</evidence>
<proteinExistence type="predicted"/>
<gene>
    <name evidence="2" type="ORF">NEUTE1DRAFT_28515</name>
</gene>
<feature type="region of interest" description="Disordered" evidence="1">
    <location>
        <begin position="47"/>
        <end position="82"/>
    </location>
</feature>
<reference evidence="3" key="1">
    <citation type="journal article" date="2011" name="Genetics">
        <title>Massive changes in genome architecture accompany the transition to self-fertility in the filamentous fungus Neurospora tetrasperma.</title>
        <authorList>
            <person name="Ellison C.E."/>
            <person name="Stajich J.E."/>
            <person name="Jacobson D.J."/>
            <person name="Natvig D.O."/>
            <person name="Lapidus A."/>
            <person name="Foster B."/>
            <person name="Aerts A."/>
            <person name="Riley R."/>
            <person name="Lindquist E.A."/>
            <person name="Grigoriev I.V."/>
            <person name="Taylor J.W."/>
        </authorList>
    </citation>
    <scope>NUCLEOTIDE SEQUENCE [LARGE SCALE GENOMIC DNA]</scope>
    <source>
        <strain evidence="3">FGSC 2508 / P0657</strain>
    </source>
</reference>
<accession>F8MI26</accession>
<name>F8MI26_NEUT8</name>
<dbReference type="VEuPathDB" id="FungiDB:NEUTE1DRAFT_28515"/>
<dbReference type="EMBL" id="GL891303">
    <property type="protein sequence ID" value="EGO59734.1"/>
    <property type="molecule type" value="Genomic_DNA"/>
</dbReference>
<dbReference type="KEGG" id="nte:NEUTE1DRAFT28515"/>
<feature type="compositionally biased region" description="Basic and acidic residues" evidence="1">
    <location>
        <begin position="47"/>
        <end position="73"/>
    </location>
</feature>
<sequence length="82" mass="9298">MAKEKRKSLNRARLMGSPLIFDSKMVSRSSYGARGQVLWAKEGWRPKAREREGRGRCPRKPQEGARPPSEDGLKMPGLEDET</sequence>
<dbReference type="RefSeq" id="XP_009848709.1">
    <property type="nucleotide sequence ID" value="XM_009850407.1"/>
</dbReference>
<organism evidence="2 3">
    <name type="scientific">Neurospora tetrasperma (strain FGSC 2508 / ATCC MYA-4615 / P0657)</name>
    <dbReference type="NCBI Taxonomy" id="510951"/>
    <lineage>
        <taxon>Eukaryota</taxon>
        <taxon>Fungi</taxon>
        <taxon>Dikarya</taxon>
        <taxon>Ascomycota</taxon>
        <taxon>Pezizomycotina</taxon>
        <taxon>Sordariomycetes</taxon>
        <taxon>Sordariomycetidae</taxon>
        <taxon>Sordariales</taxon>
        <taxon>Sordariaceae</taxon>
        <taxon>Neurospora</taxon>
    </lineage>
</organism>
<protein>
    <submittedName>
        <fullName evidence="2">Uncharacterized protein</fullName>
    </submittedName>
</protein>